<sequence length="236" mass="26604">MDPGALFAGGIISLLFFVVPVGLIVLVVVLVRRANQRRHAANHQWAVARGWQYTPRVDGLERRWQSPPFGRGGSRRASEVFTGNFHGRQVLSFSYTYVTSNGKNSTTHTHHVVALQLPVPLPWVQLSPDGAGTSIAKFFGGQDIEFESVAFNEAWRIQGPPGQFPFDLIHPRMMERLLQPDAVGRNITIEGRDVFLWIHGSQELQNIDPYLNLLYGFIEQIPRHLWLNVGYDPLAQ</sequence>
<evidence type="ECO:0000313" key="2">
    <source>
        <dbReference type="EMBL" id="VZO35380.1"/>
    </source>
</evidence>
<dbReference type="RefSeq" id="WP_156739144.1">
    <property type="nucleotide sequence ID" value="NZ_CACRYJ010000008.1"/>
</dbReference>
<name>A0A7M4DEN7_9MICO</name>
<feature type="transmembrane region" description="Helical" evidence="1">
    <location>
        <begin position="6"/>
        <end position="31"/>
    </location>
</feature>
<comment type="caution">
    <text evidence="2">The sequence shown here is derived from an EMBL/GenBank/DDBJ whole genome shotgun (WGS) entry which is preliminary data.</text>
</comment>
<keyword evidence="1" id="KW-0812">Transmembrane</keyword>
<proteinExistence type="predicted"/>
<dbReference type="EMBL" id="CACRYJ010000008">
    <property type="protein sequence ID" value="VZO35380.1"/>
    <property type="molecule type" value="Genomic_DNA"/>
</dbReference>
<dbReference type="AlphaFoldDB" id="A0A7M4DEN7"/>
<keyword evidence="1" id="KW-1133">Transmembrane helix</keyword>
<protein>
    <recommendedName>
        <fullName evidence="4">DUF3137 domain-containing protein</fullName>
    </recommendedName>
</protein>
<gene>
    <name evidence="2" type="ORF">HALOF300_00577</name>
</gene>
<organism evidence="2 3">
    <name type="scientific">Occultella aeris</name>
    <dbReference type="NCBI Taxonomy" id="2761496"/>
    <lineage>
        <taxon>Bacteria</taxon>
        <taxon>Bacillati</taxon>
        <taxon>Actinomycetota</taxon>
        <taxon>Actinomycetes</taxon>
        <taxon>Micrococcales</taxon>
        <taxon>Ruaniaceae</taxon>
        <taxon>Occultella</taxon>
    </lineage>
</organism>
<keyword evidence="1" id="KW-0472">Membrane</keyword>
<reference evidence="2 3" key="1">
    <citation type="submission" date="2019-11" db="EMBL/GenBank/DDBJ databases">
        <authorList>
            <person name="Criscuolo A."/>
        </authorList>
    </citation>
    <scope>NUCLEOTIDE SEQUENCE [LARGE SCALE GENOMIC DNA]</scope>
    <source>
        <strain evidence="2">CIP111667</strain>
    </source>
</reference>
<dbReference type="Proteomes" id="UP000419743">
    <property type="component" value="Unassembled WGS sequence"/>
</dbReference>
<keyword evidence="3" id="KW-1185">Reference proteome</keyword>
<evidence type="ECO:0000313" key="3">
    <source>
        <dbReference type="Proteomes" id="UP000419743"/>
    </source>
</evidence>
<accession>A0A7M4DEN7</accession>
<evidence type="ECO:0000256" key="1">
    <source>
        <dbReference type="SAM" id="Phobius"/>
    </source>
</evidence>
<evidence type="ECO:0008006" key="4">
    <source>
        <dbReference type="Google" id="ProtNLM"/>
    </source>
</evidence>